<accession>A0A7C3VJR0</accession>
<comment type="similarity">
    <text evidence="2">Belongs to the methyl-accepting chemotaxis (MCP) protein family.</text>
</comment>
<dbReference type="CDD" id="cd06225">
    <property type="entry name" value="HAMP"/>
    <property type="match status" value="1"/>
</dbReference>
<dbReference type="SMART" id="SM00304">
    <property type="entry name" value="HAMP"/>
    <property type="match status" value="1"/>
</dbReference>
<dbReference type="GO" id="GO:0006935">
    <property type="term" value="P:chemotaxis"/>
    <property type="evidence" value="ECO:0007669"/>
    <property type="project" value="InterPro"/>
</dbReference>
<gene>
    <name evidence="8" type="ORF">ENR15_01985</name>
</gene>
<keyword evidence="5" id="KW-0812">Transmembrane</keyword>
<evidence type="ECO:0000256" key="2">
    <source>
        <dbReference type="ARBA" id="ARBA00029447"/>
    </source>
</evidence>
<feature type="transmembrane region" description="Helical" evidence="5">
    <location>
        <begin position="305"/>
        <end position="331"/>
    </location>
</feature>
<dbReference type="PROSITE" id="PS50111">
    <property type="entry name" value="CHEMOTAXIS_TRANSDUC_2"/>
    <property type="match status" value="1"/>
</dbReference>
<evidence type="ECO:0000256" key="1">
    <source>
        <dbReference type="ARBA" id="ARBA00023224"/>
    </source>
</evidence>
<dbReference type="Gene3D" id="3.30.450.20">
    <property type="entry name" value="PAS domain"/>
    <property type="match status" value="2"/>
</dbReference>
<feature type="coiled-coil region" evidence="4">
    <location>
        <begin position="425"/>
        <end position="452"/>
    </location>
</feature>
<dbReference type="PANTHER" id="PTHR32089">
    <property type="entry name" value="METHYL-ACCEPTING CHEMOTAXIS PROTEIN MCPB"/>
    <property type="match status" value="1"/>
</dbReference>
<keyword evidence="5" id="KW-0472">Membrane</keyword>
<evidence type="ECO:0000259" key="7">
    <source>
        <dbReference type="PROSITE" id="PS50885"/>
    </source>
</evidence>
<dbReference type="Pfam" id="PF00015">
    <property type="entry name" value="MCPsignal"/>
    <property type="match status" value="1"/>
</dbReference>
<evidence type="ECO:0000256" key="4">
    <source>
        <dbReference type="SAM" id="Coils"/>
    </source>
</evidence>
<keyword evidence="1 3" id="KW-0807">Transducer</keyword>
<feature type="domain" description="Methyl-accepting transducer" evidence="6">
    <location>
        <begin position="393"/>
        <end position="650"/>
    </location>
</feature>
<dbReference type="CDD" id="cd12913">
    <property type="entry name" value="PDC1_MCP_like"/>
    <property type="match status" value="1"/>
</dbReference>
<proteinExistence type="inferred from homology"/>
<dbReference type="InterPro" id="IPR003660">
    <property type="entry name" value="HAMP_dom"/>
</dbReference>
<dbReference type="AlphaFoldDB" id="A0A7C3VJR0"/>
<sequence>MYELLKNLTQKVKDSSVNRKISIVGGVVLFQIATLSGLFAIQMYGLLLESDRRSILANADRVALQVEAKYLESIAVTKSMALAQQNGLFGQWAASANYARAILQENEQFLGVYFAYEPDVYSTLESRYTLHWFRDSQDENKILTLNINDANSPAYQSAKQNFGLGAGQQPFISEPQLEQGEMVVKPTYPIVIGGKFLGIAGVEVSLKGIKNFLDQLKPYPTAEFLLISSTGTIIAATLDNSLTAQNIRETAYAENFNILFVKIQNDKDRFRLLRDPKEQKRYYYAGATIQTGNWKVIMRVDEKEVLLPVFAAGIKLLLIAAFGISITYVFIRWIAGAISKQVKWAVTAAEQVAQGDLTSRVQITSGDEIGQLLGAIQTMTDKLNSLISQVQQSGIQVTSSATQIAATGRQLEATVTEQLASTQEVVATTQEIAATSEELAETMNEVASLSAETAAAAAKGKQEILRMEAAMGNMASATNSISDKLGTIGEKAKTINNIITTITKVADQTNLLSLNAAIEAEKAGQYGKGFAVVAREIRRLADQTAVATLDIESTIAQMQAAVTDGTTEVEKFTLTVSHNVEDVRQIGRQLAQIAQQVQALTPRFAIVNQGMAAQVLGARQIGEAMMQLSEASAQTADSLRETNAALEGLNDAAQTLRQEISQFKVGDAGPTPHRLRLFHHDEEPSW</sequence>
<feature type="domain" description="HAMP" evidence="7">
    <location>
        <begin position="336"/>
        <end position="388"/>
    </location>
</feature>
<name>A0A7C3VJR0_9CYAN</name>
<keyword evidence="5" id="KW-1133">Transmembrane helix</keyword>
<dbReference type="GO" id="GO:0004888">
    <property type="term" value="F:transmembrane signaling receptor activity"/>
    <property type="evidence" value="ECO:0007669"/>
    <property type="project" value="InterPro"/>
</dbReference>
<comment type="caution">
    <text evidence="8">The sequence shown here is derived from an EMBL/GenBank/DDBJ whole genome shotgun (WGS) entry which is preliminary data.</text>
</comment>
<dbReference type="GO" id="GO:0007165">
    <property type="term" value="P:signal transduction"/>
    <property type="evidence" value="ECO:0007669"/>
    <property type="project" value="UniProtKB-KW"/>
</dbReference>
<dbReference type="PRINTS" id="PR00260">
    <property type="entry name" value="CHEMTRNSDUCR"/>
</dbReference>
<dbReference type="SMART" id="SM00283">
    <property type="entry name" value="MA"/>
    <property type="match status" value="1"/>
</dbReference>
<dbReference type="InterPro" id="IPR004089">
    <property type="entry name" value="MCPsignal_dom"/>
</dbReference>
<evidence type="ECO:0000256" key="5">
    <source>
        <dbReference type="SAM" id="Phobius"/>
    </source>
</evidence>
<dbReference type="GO" id="GO:0016020">
    <property type="term" value="C:membrane"/>
    <property type="evidence" value="ECO:0007669"/>
    <property type="project" value="InterPro"/>
</dbReference>
<dbReference type="PANTHER" id="PTHR32089:SF120">
    <property type="entry name" value="METHYL-ACCEPTING CHEMOTAXIS PROTEIN TLPQ"/>
    <property type="match status" value="1"/>
</dbReference>
<evidence type="ECO:0000313" key="8">
    <source>
        <dbReference type="EMBL" id="HGF99457.1"/>
    </source>
</evidence>
<evidence type="ECO:0000259" key="6">
    <source>
        <dbReference type="PROSITE" id="PS50111"/>
    </source>
</evidence>
<dbReference type="Pfam" id="PF00672">
    <property type="entry name" value="HAMP"/>
    <property type="match status" value="1"/>
</dbReference>
<dbReference type="PROSITE" id="PS50885">
    <property type="entry name" value="HAMP"/>
    <property type="match status" value="1"/>
</dbReference>
<reference evidence="8" key="1">
    <citation type="journal article" date="2020" name="mSystems">
        <title>Genome- and Community-Level Interaction Insights into Carbon Utilization and Element Cycling Functions of Hydrothermarchaeota in Hydrothermal Sediment.</title>
        <authorList>
            <person name="Zhou Z."/>
            <person name="Liu Y."/>
            <person name="Xu W."/>
            <person name="Pan J."/>
            <person name="Luo Z.H."/>
            <person name="Li M."/>
        </authorList>
    </citation>
    <scope>NUCLEOTIDE SEQUENCE [LARGE SCALE GENOMIC DNA]</scope>
    <source>
        <strain evidence="8">SpSt-374</strain>
    </source>
</reference>
<feature type="transmembrane region" description="Helical" evidence="5">
    <location>
        <begin position="21"/>
        <end position="47"/>
    </location>
</feature>
<evidence type="ECO:0000256" key="3">
    <source>
        <dbReference type="PROSITE-ProRule" id="PRU00284"/>
    </source>
</evidence>
<dbReference type="SUPFAM" id="SSF58104">
    <property type="entry name" value="Methyl-accepting chemotaxis protein (MCP) signaling domain"/>
    <property type="match status" value="1"/>
</dbReference>
<protein>
    <submittedName>
        <fullName evidence="8">Methyl-accepting chemotaxis protein</fullName>
    </submittedName>
</protein>
<dbReference type="InterPro" id="IPR004090">
    <property type="entry name" value="Chemotax_Me-accpt_rcpt"/>
</dbReference>
<organism evidence="8">
    <name type="scientific">Planktothricoides sp. SpSt-374</name>
    <dbReference type="NCBI Taxonomy" id="2282167"/>
    <lineage>
        <taxon>Bacteria</taxon>
        <taxon>Bacillati</taxon>
        <taxon>Cyanobacteriota</taxon>
        <taxon>Cyanophyceae</taxon>
        <taxon>Oscillatoriophycideae</taxon>
        <taxon>Oscillatoriales</taxon>
        <taxon>Oscillatoriaceae</taxon>
        <taxon>Planktothricoides</taxon>
    </lineage>
</organism>
<dbReference type="EMBL" id="DSPX01000017">
    <property type="protein sequence ID" value="HGF99457.1"/>
    <property type="molecule type" value="Genomic_DNA"/>
</dbReference>
<keyword evidence="4" id="KW-0175">Coiled coil</keyword>
<dbReference type="Gene3D" id="1.10.287.950">
    <property type="entry name" value="Methyl-accepting chemotaxis protein"/>
    <property type="match status" value="1"/>
</dbReference>